<evidence type="ECO:0000313" key="2">
    <source>
        <dbReference type="EMBL" id="KAK4772654.1"/>
    </source>
</evidence>
<feature type="compositionally biased region" description="Polar residues" evidence="1">
    <location>
        <begin position="329"/>
        <end position="338"/>
    </location>
</feature>
<feature type="compositionally biased region" description="Polar residues" evidence="1">
    <location>
        <begin position="227"/>
        <end position="244"/>
    </location>
</feature>
<feature type="region of interest" description="Disordered" evidence="1">
    <location>
        <begin position="1124"/>
        <end position="1145"/>
    </location>
</feature>
<feature type="compositionally biased region" description="Polar residues" evidence="1">
    <location>
        <begin position="1221"/>
        <end position="1235"/>
    </location>
</feature>
<reference evidence="2 3" key="1">
    <citation type="journal article" date="2023" name="Hortic Res">
        <title>Pangenome of water caltrop reveals structural variations and asymmetric subgenome divergence after allopolyploidization.</title>
        <authorList>
            <person name="Zhang X."/>
            <person name="Chen Y."/>
            <person name="Wang L."/>
            <person name="Yuan Y."/>
            <person name="Fang M."/>
            <person name="Shi L."/>
            <person name="Lu R."/>
            <person name="Comes H.P."/>
            <person name="Ma Y."/>
            <person name="Chen Y."/>
            <person name="Huang G."/>
            <person name="Zhou Y."/>
            <person name="Zheng Z."/>
            <person name="Qiu Y."/>
        </authorList>
    </citation>
    <scope>NUCLEOTIDE SEQUENCE [LARGE SCALE GENOMIC DNA]</scope>
    <source>
        <strain evidence="2">F231</strain>
    </source>
</reference>
<dbReference type="AlphaFoldDB" id="A0AAN7QMT4"/>
<keyword evidence="3" id="KW-1185">Reference proteome</keyword>
<feature type="region of interest" description="Disordered" evidence="1">
    <location>
        <begin position="279"/>
        <end position="346"/>
    </location>
</feature>
<organism evidence="2 3">
    <name type="scientific">Trapa natans</name>
    <name type="common">Water chestnut</name>
    <dbReference type="NCBI Taxonomy" id="22666"/>
    <lineage>
        <taxon>Eukaryota</taxon>
        <taxon>Viridiplantae</taxon>
        <taxon>Streptophyta</taxon>
        <taxon>Embryophyta</taxon>
        <taxon>Tracheophyta</taxon>
        <taxon>Spermatophyta</taxon>
        <taxon>Magnoliopsida</taxon>
        <taxon>eudicotyledons</taxon>
        <taxon>Gunneridae</taxon>
        <taxon>Pentapetalae</taxon>
        <taxon>rosids</taxon>
        <taxon>malvids</taxon>
        <taxon>Myrtales</taxon>
        <taxon>Lythraceae</taxon>
        <taxon>Trapa</taxon>
    </lineage>
</organism>
<feature type="compositionally biased region" description="Low complexity" evidence="1">
    <location>
        <begin position="293"/>
        <end position="305"/>
    </location>
</feature>
<feature type="compositionally biased region" description="Polar residues" evidence="1">
    <location>
        <begin position="1124"/>
        <end position="1136"/>
    </location>
</feature>
<accession>A0AAN7QMT4</accession>
<evidence type="ECO:0000313" key="3">
    <source>
        <dbReference type="Proteomes" id="UP001346149"/>
    </source>
</evidence>
<dbReference type="PANTHER" id="PTHR33737">
    <property type="entry name" value="OS05G0121800 PROTEIN"/>
    <property type="match status" value="1"/>
</dbReference>
<feature type="region of interest" description="Disordered" evidence="1">
    <location>
        <begin position="213"/>
        <end position="253"/>
    </location>
</feature>
<evidence type="ECO:0000256" key="1">
    <source>
        <dbReference type="SAM" id="MobiDB-lite"/>
    </source>
</evidence>
<name>A0AAN7QMT4_TRANT</name>
<dbReference type="EMBL" id="JAXQNO010000020">
    <property type="protein sequence ID" value="KAK4772654.1"/>
    <property type="molecule type" value="Genomic_DNA"/>
</dbReference>
<protein>
    <submittedName>
        <fullName evidence="2">Uncharacterized protein</fullName>
    </submittedName>
</protein>
<dbReference type="PANTHER" id="PTHR33737:SF19">
    <property type="entry name" value="BNAA10G12980D PROTEIN"/>
    <property type="match status" value="1"/>
</dbReference>
<dbReference type="GO" id="GO:0008017">
    <property type="term" value="F:microtubule binding"/>
    <property type="evidence" value="ECO:0007669"/>
    <property type="project" value="InterPro"/>
</dbReference>
<dbReference type="InterPro" id="IPR045882">
    <property type="entry name" value="GPT1/2"/>
</dbReference>
<dbReference type="Proteomes" id="UP001346149">
    <property type="component" value="Unassembled WGS sequence"/>
</dbReference>
<sequence length="1235" mass="134913">MDTDLSLIEISREDDSLLQQMPNDDASCSVYSSSFSPLCTLRPPKPSTRHLGFAVMEESERPRSSTCEENANSIKPEMPKICIEPQQMKRKKKGVGYNLRKSLAWDKAFFTEEGVLDPVELSMISGNLNSLAGEKLSAIHEDGGESISEVPEQRNDVINLPSCEEKLFKKLPVKATSGSKRAVAYSPQKHNGLAKTGSITSTAKRRVLSAQDVNMSGSEHSGCPRPTISSSSLKRPANAKTTKGATKESKVLRIPVAQTNSGLANSIVKNSIPGGHLRRSQLAQPENNSRVQSSLSSRKAVASSAFPRHSGKSSTAKSTLPQAKRNVSKVATKQSSSIHVKAASERLQDQVNGPVHHVPSGDRGYSSKMEVPLLQTSENLDTQLPNVPIQTAKPSGLRMPSPSIRFFDQQPKSATSQNSVKNYIHPKNIPQLASAPSRIPYSVKILQDKRTPVGHDRPQHLVSNSPSGNSSMAFPALTDFSTSSHEKLESDAEFYSMRETESRLYNCPTDGNSNIGQTMQNSSDGGGQDIEILEPCEANKQLSWDERNLKLDEDKSLLSLGSCGQKIKDGDKQLIDILGESRDADRRDHTQANTHGGIVLHNGDISMANAEEPFMLSSEIDISFSDQPHSANASFNDISTLANQNKATGEPHKCVCAEKVGFISENKVDIMCKSDGSQVLDYSVGLKVGMEKSDVEDAANSVHDDSLTISGPVEDNKLVGNSKDVAGNYIEETDSLACQNMDHSLSSKRESLIESQDSYTDLHLRNDAQLCDNTNDSNKELPIVVNDYQSKIATTEAGFVNLPASLPDAIFSTWKLEADHSMYVPASALEDENHPQIGNLIEHKDVEQNQFHPLVQKIFQVVLLPTFGANGQCSNETLTGNFKGVPGPDNKNMPIIQPQIIGSDTRDTNNYQTLVEDKHTDLAGGELDDANDMGQKMNFLQESTSHNSFFSNCTAKCEPVIASDLVEQLGDHPDLQDCSVSNDIPIDKEQPLHNDNSFHESHVKCFDNNGRDSELAVNIMLGGAEPDLHGNPDIVNRKTEQHGAQNILSDVMINDGIGSHLSTQLEVGESPRLIDEKIIESPIVDHDKETHPLTEVIHLESSNSYEEADPTLEDYNFNVQLQHHSESTSHPTTLSEGTLPPQEICNDNYKPNGLLIKPPTYAPPFSDEWLAAIEAAGEEILTLKSGAVQHSPPDKTAPEPSPWSPVKKRHNQEIGPFDCTKFTNTNTNVPHSSSQ</sequence>
<feature type="region of interest" description="Disordered" evidence="1">
    <location>
        <begin position="1187"/>
        <end position="1235"/>
    </location>
</feature>
<feature type="compositionally biased region" description="Polar residues" evidence="1">
    <location>
        <begin position="281"/>
        <end position="292"/>
    </location>
</feature>
<comment type="caution">
    <text evidence="2">The sequence shown here is derived from an EMBL/GenBank/DDBJ whole genome shotgun (WGS) entry which is preliminary data.</text>
</comment>
<gene>
    <name evidence="2" type="ORF">SAY86_014429</name>
</gene>
<proteinExistence type="predicted"/>
<feature type="compositionally biased region" description="Polar residues" evidence="1">
    <location>
        <begin position="312"/>
        <end position="321"/>
    </location>
</feature>